<dbReference type="Gene3D" id="1.10.10.10">
    <property type="entry name" value="Winged helix-like DNA-binding domain superfamily/Winged helix DNA-binding domain"/>
    <property type="match status" value="1"/>
</dbReference>
<gene>
    <name evidence="5" type="ORF">MNB_SV-5-469</name>
</gene>
<feature type="domain" description="HTH crp-type" evidence="4">
    <location>
        <begin position="134"/>
        <end position="208"/>
    </location>
</feature>
<name>A0A1W1ECV8_9ZZZZ</name>
<evidence type="ECO:0000313" key="5">
    <source>
        <dbReference type="EMBL" id="SFZ97899.1"/>
    </source>
</evidence>
<dbReference type="GO" id="GO:0006355">
    <property type="term" value="P:regulation of DNA-templated transcription"/>
    <property type="evidence" value="ECO:0007669"/>
    <property type="project" value="InterPro"/>
</dbReference>
<protein>
    <recommendedName>
        <fullName evidence="4">HTH crp-type domain-containing protein</fullName>
    </recommendedName>
</protein>
<keyword evidence="3" id="KW-0804">Transcription</keyword>
<dbReference type="InterPro" id="IPR012318">
    <property type="entry name" value="HTH_CRP"/>
</dbReference>
<dbReference type="AlphaFoldDB" id="A0A1W1ECV8"/>
<dbReference type="SUPFAM" id="SSF51206">
    <property type="entry name" value="cAMP-binding domain-like"/>
    <property type="match status" value="1"/>
</dbReference>
<dbReference type="InterPro" id="IPR014710">
    <property type="entry name" value="RmlC-like_jellyroll"/>
</dbReference>
<dbReference type="InterPro" id="IPR036390">
    <property type="entry name" value="WH_DNA-bd_sf"/>
</dbReference>
<dbReference type="Gene3D" id="2.60.120.10">
    <property type="entry name" value="Jelly Rolls"/>
    <property type="match status" value="1"/>
</dbReference>
<dbReference type="InterPro" id="IPR018490">
    <property type="entry name" value="cNMP-bd_dom_sf"/>
</dbReference>
<reference evidence="5" key="1">
    <citation type="submission" date="2016-10" db="EMBL/GenBank/DDBJ databases">
        <authorList>
            <person name="de Groot N.N."/>
        </authorList>
    </citation>
    <scope>NUCLEOTIDE SEQUENCE</scope>
</reference>
<dbReference type="GO" id="GO:0003677">
    <property type="term" value="F:DNA binding"/>
    <property type="evidence" value="ECO:0007669"/>
    <property type="project" value="UniProtKB-KW"/>
</dbReference>
<dbReference type="InterPro" id="IPR036388">
    <property type="entry name" value="WH-like_DNA-bd_sf"/>
</dbReference>
<dbReference type="EMBL" id="FPKX01000027">
    <property type="protein sequence ID" value="SFZ97899.1"/>
    <property type="molecule type" value="Genomic_DNA"/>
</dbReference>
<keyword evidence="2" id="KW-0238">DNA-binding</keyword>
<keyword evidence="1" id="KW-0805">Transcription regulation</keyword>
<accession>A0A1W1ECV8</accession>
<evidence type="ECO:0000256" key="2">
    <source>
        <dbReference type="ARBA" id="ARBA00023125"/>
    </source>
</evidence>
<proteinExistence type="predicted"/>
<dbReference type="Pfam" id="PF13545">
    <property type="entry name" value="HTH_Crp_2"/>
    <property type="match status" value="1"/>
</dbReference>
<organism evidence="5">
    <name type="scientific">hydrothermal vent metagenome</name>
    <dbReference type="NCBI Taxonomy" id="652676"/>
    <lineage>
        <taxon>unclassified sequences</taxon>
        <taxon>metagenomes</taxon>
        <taxon>ecological metagenomes</taxon>
    </lineage>
</organism>
<dbReference type="SUPFAM" id="SSF46785">
    <property type="entry name" value="Winged helix' DNA-binding domain"/>
    <property type="match status" value="1"/>
</dbReference>
<evidence type="ECO:0000256" key="3">
    <source>
        <dbReference type="ARBA" id="ARBA00023163"/>
    </source>
</evidence>
<evidence type="ECO:0000259" key="4">
    <source>
        <dbReference type="Pfam" id="PF13545"/>
    </source>
</evidence>
<evidence type="ECO:0000256" key="1">
    <source>
        <dbReference type="ARBA" id="ARBA00023015"/>
    </source>
</evidence>
<sequence>MNRLEIKTKSLEEILSEEELGSIPIKNFTAESIEYYNNDTVFYFMKSGKAKVTIYKCREEYVLYNYSVGNIYVPEKECVLEFVEDSELYVLNYETIQDLYKNIDFCNFVTYSLSQRSRLQREIIYDLAFNKSKEKITSFILSLIDYDKKEADGHHHINFNMTVHELACYINVRRQTISSFLNAVMKSDIIVRTSHNAYIIKDIQKLKNFGCSK</sequence>